<reference evidence="3 4" key="1">
    <citation type="submission" date="2013-11" db="EMBL/GenBank/DDBJ databases">
        <title>The Genome Sequence of Phytophthora parasitica CJ01A1.</title>
        <authorList>
            <consortium name="The Broad Institute Genomics Platform"/>
            <person name="Russ C."/>
            <person name="Tyler B."/>
            <person name="Panabieres F."/>
            <person name="Shan W."/>
            <person name="Tripathy S."/>
            <person name="Grunwald N."/>
            <person name="Machado M."/>
            <person name="Johnson C.S."/>
            <person name="Walker B."/>
            <person name="Young S.K."/>
            <person name="Zeng Q."/>
            <person name="Gargeya S."/>
            <person name="Fitzgerald M."/>
            <person name="Haas B."/>
            <person name="Abouelleil A."/>
            <person name="Allen A.W."/>
            <person name="Alvarado L."/>
            <person name="Arachchi H.M."/>
            <person name="Berlin A.M."/>
            <person name="Chapman S.B."/>
            <person name="Gainer-Dewar J."/>
            <person name="Goldberg J."/>
            <person name="Griggs A."/>
            <person name="Gujja S."/>
            <person name="Hansen M."/>
            <person name="Howarth C."/>
            <person name="Imamovic A."/>
            <person name="Ireland A."/>
            <person name="Larimer J."/>
            <person name="McCowan C."/>
            <person name="Murphy C."/>
            <person name="Pearson M."/>
            <person name="Poon T.W."/>
            <person name="Priest M."/>
            <person name="Roberts A."/>
            <person name="Saif S."/>
            <person name="Shea T."/>
            <person name="Sisk P."/>
            <person name="Sykes S."/>
            <person name="Wortman J."/>
            <person name="Nusbaum C."/>
            <person name="Birren B."/>
        </authorList>
    </citation>
    <scope>NUCLEOTIDE SEQUENCE [LARGE SCALE GENOMIC DNA]</scope>
    <source>
        <strain evidence="3 4">CJ01A1</strain>
    </source>
</reference>
<evidence type="ECO:0000313" key="3">
    <source>
        <dbReference type="EMBL" id="ETP10812.1"/>
    </source>
</evidence>
<sequence>MVVALVTALRAACKCSKSHCLVCVFALLVHARYCTSSLSYAERWCSAEKYRYSMQGMANQYAYECDLFGNEETAGCDSGLPSSDEQRRRDMPQSRPSKIRCQVVTGETDIGTFAPSSSQICKCTARCSLHCRLAF</sequence>
<keyword evidence="2" id="KW-0732">Signal</keyword>
<evidence type="ECO:0000313" key="4">
    <source>
        <dbReference type="Proteomes" id="UP000018958"/>
    </source>
</evidence>
<name>W2WKE6_PHYNI</name>
<feature type="chain" id="PRO_5004828811" description="Secreted protein" evidence="2">
    <location>
        <begin position="32"/>
        <end position="135"/>
    </location>
</feature>
<gene>
    <name evidence="3" type="ORF">F441_13596</name>
</gene>
<organism evidence="3 4">
    <name type="scientific">Phytophthora nicotianae CJ01A1</name>
    <dbReference type="NCBI Taxonomy" id="1317063"/>
    <lineage>
        <taxon>Eukaryota</taxon>
        <taxon>Sar</taxon>
        <taxon>Stramenopiles</taxon>
        <taxon>Oomycota</taxon>
        <taxon>Peronosporomycetes</taxon>
        <taxon>Peronosporales</taxon>
        <taxon>Peronosporaceae</taxon>
        <taxon>Phytophthora</taxon>
    </lineage>
</organism>
<dbReference type="AlphaFoldDB" id="W2WKE6"/>
<feature type="signal peptide" evidence="2">
    <location>
        <begin position="1"/>
        <end position="31"/>
    </location>
</feature>
<accession>W2WKE6</accession>
<protein>
    <recommendedName>
        <fullName evidence="5">Secreted protein</fullName>
    </recommendedName>
</protein>
<proteinExistence type="predicted"/>
<dbReference type="EMBL" id="ANIX01002714">
    <property type="protein sequence ID" value="ETP10812.1"/>
    <property type="molecule type" value="Genomic_DNA"/>
</dbReference>
<dbReference type="Proteomes" id="UP000018958">
    <property type="component" value="Unassembled WGS sequence"/>
</dbReference>
<comment type="caution">
    <text evidence="3">The sequence shown here is derived from an EMBL/GenBank/DDBJ whole genome shotgun (WGS) entry which is preliminary data.</text>
</comment>
<evidence type="ECO:0000256" key="1">
    <source>
        <dbReference type="SAM" id="MobiDB-lite"/>
    </source>
</evidence>
<evidence type="ECO:0008006" key="5">
    <source>
        <dbReference type="Google" id="ProtNLM"/>
    </source>
</evidence>
<feature type="region of interest" description="Disordered" evidence="1">
    <location>
        <begin position="76"/>
        <end position="97"/>
    </location>
</feature>
<evidence type="ECO:0000256" key="2">
    <source>
        <dbReference type="SAM" id="SignalP"/>
    </source>
</evidence>